<evidence type="ECO:0000259" key="14">
    <source>
        <dbReference type="Pfam" id="PF01648"/>
    </source>
</evidence>
<evidence type="ECO:0000256" key="4">
    <source>
        <dbReference type="ARBA" id="ARBA00011503"/>
    </source>
</evidence>
<feature type="binding site" evidence="12">
    <location>
        <position position="59"/>
    </location>
    <ligand>
        <name>CoA</name>
        <dbReference type="ChEBI" id="CHEBI:57287"/>
    </ligand>
</feature>
<feature type="binding site" evidence="12">
    <location>
        <position position="167"/>
    </location>
    <ligand>
        <name>CoA</name>
        <dbReference type="ChEBI" id="CHEBI:57287"/>
    </ligand>
</feature>
<dbReference type="GO" id="GO:0009239">
    <property type="term" value="P:enterobactin biosynthetic process"/>
    <property type="evidence" value="ECO:0007669"/>
    <property type="project" value="UniProtKB-UniPathway"/>
</dbReference>
<dbReference type="InterPro" id="IPR008278">
    <property type="entry name" value="4-PPantetheinyl_Trfase_dom"/>
</dbReference>
<evidence type="ECO:0000313" key="19">
    <source>
        <dbReference type="Proteomes" id="UP000626180"/>
    </source>
</evidence>
<feature type="binding site" evidence="12">
    <location>
        <position position="67"/>
    </location>
    <ligand>
        <name>CoA</name>
        <dbReference type="ChEBI" id="CHEBI:57287"/>
    </ligand>
</feature>
<dbReference type="PANTHER" id="PTHR38096">
    <property type="entry name" value="ENTEROBACTIN SYNTHASE COMPONENT D"/>
    <property type="match status" value="1"/>
</dbReference>
<dbReference type="EMBL" id="UAUF01000012">
    <property type="protein sequence ID" value="SPZ07842.1"/>
    <property type="molecule type" value="Genomic_DNA"/>
</dbReference>
<evidence type="ECO:0000256" key="11">
    <source>
        <dbReference type="ARBA" id="ARBA00049191"/>
    </source>
</evidence>
<comment type="catalytic activity">
    <reaction evidence="10">
        <text>apo-[aryl-carrier protein] + CoA = holo-[aryl-carrier protein] + adenosine 3',5'-bisphosphate + H(+)</text>
        <dbReference type="Rhea" id="RHEA:48404"/>
        <dbReference type="Rhea" id="RHEA-COMP:15903"/>
        <dbReference type="Rhea" id="RHEA-COMP:17557"/>
        <dbReference type="ChEBI" id="CHEBI:15378"/>
        <dbReference type="ChEBI" id="CHEBI:29999"/>
        <dbReference type="ChEBI" id="CHEBI:57287"/>
        <dbReference type="ChEBI" id="CHEBI:58343"/>
        <dbReference type="ChEBI" id="CHEBI:64479"/>
    </reaction>
</comment>
<dbReference type="InterPro" id="IPR041354">
    <property type="entry name" value="4PPT_N"/>
</dbReference>
<feature type="binding site" evidence="12">
    <location>
        <position position="125"/>
    </location>
    <ligand>
        <name>CoA</name>
        <dbReference type="ChEBI" id="CHEBI:57287"/>
    </ligand>
</feature>
<evidence type="ECO:0000256" key="3">
    <source>
        <dbReference type="ARBA" id="ARBA00008342"/>
    </source>
</evidence>
<feature type="binding site" evidence="12">
    <location>
        <begin position="103"/>
        <end position="104"/>
    </location>
    <ligand>
        <name>CoA</name>
        <dbReference type="ChEBI" id="CHEBI:57287"/>
    </ligand>
</feature>
<evidence type="ECO:0000256" key="5">
    <source>
        <dbReference type="ARBA" id="ARBA00019087"/>
    </source>
</evidence>
<evidence type="ECO:0000256" key="8">
    <source>
        <dbReference type="ARBA" id="ARBA00029894"/>
    </source>
</evidence>
<comment type="pathway">
    <text evidence="2">Siderophore biosynthesis; enterobactin biosynthesis.</text>
</comment>
<evidence type="ECO:0000256" key="10">
    <source>
        <dbReference type="ARBA" id="ARBA00049176"/>
    </source>
</evidence>
<protein>
    <recommendedName>
        <fullName evidence="5">Enterobactin synthase component D</fullName>
    </recommendedName>
    <alternativeName>
        <fullName evidence="8">4'-phosphopantetheinyl transferase EntD</fullName>
    </alternativeName>
    <alternativeName>
        <fullName evidence="9">Enterochelin synthase D</fullName>
    </alternativeName>
</protein>
<dbReference type="GO" id="GO:0008897">
    <property type="term" value="F:holo-[acyl-carrier-protein] synthase activity"/>
    <property type="evidence" value="ECO:0007669"/>
    <property type="project" value="InterPro"/>
</dbReference>
<comment type="cofactor">
    <cofactor evidence="13">
        <name>Mg(2+)</name>
        <dbReference type="ChEBI" id="CHEBI:18420"/>
    </cofactor>
</comment>
<evidence type="ECO:0000313" key="17">
    <source>
        <dbReference type="EMBL" id="SPZ07842.1"/>
    </source>
</evidence>
<feature type="binding site" evidence="13">
    <location>
        <position position="127"/>
    </location>
    <ligand>
        <name>Mg(2+)</name>
        <dbReference type="ChEBI" id="CHEBI:18420"/>
    </ligand>
</feature>
<dbReference type="EMBL" id="JADMCD010000009">
    <property type="protein sequence ID" value="MBF8642428.1"/>
    <property type="molecule type" value="Genomic_DNA"/>
</dbReference>
<evidence type="ECO:0000256" key="12">
    <source>
        <dbReference type="PIRSR" id="PIRSR603542-1"/>
    </source>
</evidence>
<feature type="binding site" evidence="12">
    <location>
        <position position="171"/>
    </location>
    <ligand>
        <name>CoA</name>
        <dbReference type="ChEBI" id="CHEBI:57287"/>
    </ligand>
</feature>
<evidence type="ECO:0000256" key="2">
    <source>
        <dbReference type="ARBA" id="ARBA00004993"/>
    </source>
</evidence>
<evidence type="ECO:0000256" key="1">
    <source>
        <dbReference type="ARBA" id="ARBA00003937"/>
    </source>
</evidence>
<dbReference type="PRINTS" id="PR01399">
    <property type="entry name" value="ENTSNTHTASED"/>
</dbReference>
<dbReference type="GO" id="GO:0009366">
    <property type="term" value="C:enterobactin synthetase complex"/>
    <property type="evidence" value="ECO:0007669"/>
    <property type="project" value="InterPro"/>
</dbReference>
<keyword evidence="13" id="KW-0460">Magnesium</keyword>
<keyword evidence="6 16" id="KW-0808">Transferase</keyword>
<keyword evidence="13" id="KW-0479">Metal-binding</keyword>
<evidence type="ECO:0000313" key="18">
    <source>
        <dbReference type="Proteomes" id="UP000250443"/>
    </source>
</evidence>
<evidence type="ECO:0000259" key="15">
    <source>
        <dbReference type="Pfam" id="PF17837"/>
    </source>
</evidence>
<evidence type="ECO:0000256" key="13">
    <source>
        <dbReference type="PIRSR" id="PIRSR603542-2"/>
    </source>
</evidence>
<dbReference type="Pfam" id="PF17837">
    <property type="entry name" value="4PPT_N"/>
    <property type="match status" value="1"/>
</dbReference>
<reference evidence="16 19" key="2">
    <citation type="submission" date="2020-10" db="EMBL/GenBank/DDBJ databases">
        <title>Genome sequences of Pseudomonas isolates.</title>
        <authorList>
            <person name="Wessels L."/>
            <person name="Reich F."/>
            <person name="Hammerl J."/>
        </authorList>
    </citation>
    <scope>NUCLEOTIDE SEQUENCE [LARGE SCALE GENOMIC DNA]</scope>
    <source>
        <strain evidence="16 19">20-MO00624-0</strain>
    </source>
</reference>
<gene>
    <name evidence="16" type="ORF">IRZ65_17255</name>
    <name evidence="17" type="ORF">NCTC11842_02546</name>
</gene>
<dbReference type="RefSeq" id="WP_010794755.1">
    <property type="nucleotide sequence ID" value="NZ_CP044086.1"/>
</dbReference>
<reference evidence="17 18" key="1">
    <citation type="submission" date="2018-06" db="EMBL/GenBank/DDBJ databases">
        <authorList>
            <consortium name="Pathogen Informatics"/>
            <person name="Doyle S."/>
        </authorList>
    </citation>
    <scope>NUCLEOTIDE SEQUENCE [LARGE SCALE GENOMIC DNA]</scope>
    <source>
        <strain evidence="17 18">NCTC11842</strain>
    </source>
</reference>
<dbReference type="InterPro" id="IPR003542">
    <property type="entry name" value="Enbac_synth_compD-like"/>
</dbReference>
<comment type="catalytic activity">
    <reaction evidence="11">
        <text>apo-[peptidyl-carrier protein] + CoA = holo-[peptidyl-carrier protein] + adenosine 3',5'-bisphosphate + H(+)</text>
        <dbReference type="Rhea" id="RHEA:46228"/>
        <dbReference type="Rhea" id="RHEA-COMP:11479"/>
        <dbReference type="Rhea" id="RHEA-COMP:11480"/>
        <dbReference type="ChEBI" id="CHEBI:15378"/>
        <dbReference type="ChEBI" id="CHEBI:29999"/>
        <dbReference type="ChEBI" id="CHEBI:57287"/>
        <dbReference type="ChEBI" id="CHEBI:58343"/>
        <dbReference type="ChEBI" id="CHEBI:64479"/>
    </reaction>
</comment>
<dbReference type="GO" id="GO:0000287">
    <property type="term" value="F:magnesium ion binding"/>
    <property type="evidence" value="ECO:0007669"/>
    <property type="project" value="InterPro"/>
</dbReference>
<comment type="similarity">
    <text evidence="3">Belongs to the P-Pant transferase superfamily. EntD family.</text>
</comment>
<dbReference type="Pfam" id="PF01648">
    <property type="entry name" value="ACPS"/>
    <property type="match status" value="1"/>
</dbReference>
<proteinExistence type="inferred from homology"/>
<dbReference type="Proteomes" id="UP000250443">
    <property type="component" value="Unassembled WGS sequence"/>
</dbReference>
<dbReference type="Proteomes" id="UP000626180">
    <property type="component" value="Unassembled WGS sequence"/>
</dbReference>
<comment type="subunit">
    <text evidence="4">EntB, EntD, EntE, and EntF form a multienzyme complex called enterobactin synthase.</text>
</comment>
<feature type="domain" description="4'-phosphopantetheinyl transferase" evidence="14">
    <location>
        <begin position="121"/>
        <end position="212"/>
    </location>
</feature>
<dbReference type="UniPathway" id="UPA00017"/>
<feature type="domain" description="4'-phosphopantetheinyl transferase N-terminal" evidence="15">
    <location>
        <begin position="54"/>
        <end position="114"/>
    </location>
</feature>
<dbReference type="Gene3D" id="3.90.470.20">
    <property type="entry name" value="4'-phosphopantetheinyl transferase domain"/>
    <property type="match status" value="1"/>
</dbReference>
<dbReference type="SUPFAM" id="SSF56214">
    <property type="entry name" value="4'-phosphopantetheinyl transferase"/>
    <property type="match status" value="1"/>
</dbReference>
<evidence type="ECO:0000256" key="9">
    <source>
        <dbReference type="ARBA" id="ARBA00031996"/>
    </source>
</evidence>
<keyword evidence="7" id="KW-0259">Enterobactin biosynthesis</keyword>
<evidence type="ECO:0000256" key="7">
    <source>
        <dbReference type="ARBA" id="ARBA00023191"/>
    </source>
</evidence>
<sequence>MTTLYPGDILPTLYWPFSVERLGVALYSTRFIPTLLTAADFDCLDMALPPSLLKAVPKRQTEFLAGRLCARASLAETTGAVQTPHVGKDHAPMWPRGFCGSITHSHGWAGAATAATRHWQSIGLDAETLLAPGRAARLASEVLTPREHESPDAETAFYVTAVFSLKESLFKALYPLTGVRFYFQDAELVEWDPSGYARLRLAKTLSPCWQKGRELEAVHVLEEQRFLSMIRVPAGI</sequence>
<keyword evidence="19" id="KW-1185">Reference proteome</keyword>
<accession>A0A2X2CGM4</accession>
<dbReference type="InterPro" id="IPR037143">
    <property type="entry name" value="4-PPantetheinyl_Trfase_dom_sf"/>
</dbReference>
<organism evidence="17 18">
    <name type="scientific">Pseudomonas luteola</name>
    <dbReference type="NCBI Taxonomy" id="47886"/>
    <lineage>
        <taxon>Bacteria</taxon>
        <taxon>Pseudomonadati</taxon>
        <taxon>Pseudomonadota</taxon>
        <taxon>Gammaproteobacteria</taxon>
        <taxon>Pseudomonadales</taxon>
        <taxon>Pseudomonadaceae</taxon>
        <taxon>Pseudomonas</taxon>
    </lineage>
</organism>
<name>A0A2X2CGM4_PSELU</name>
<dbReference type="PANTHER" id="PTHR38096:SF1">
    <property type="entry name" value="ENTEROBACTIN SYNTHASE COMPONENT D"/>
    <property type="match status" value="1"/>
</dbReference>
<feature type="binding site" evidence="13">
    <location>
        <position position="126"/>
    </location>
    <ligand>
        <name>Mg(2+)</name>
        <dbReference type="ChEBI" id="CHEBI:18420"/>
    </ligand>
</feature>
<evidence type="ECO:0000313" key="16">
    <source>
        <dbReference type="EMBL" id="MBF8642428.1"/>
    </source>
</evidence>
<feature type="binding site" evidence="13">
    <location>
        <position position="125"/>
    </location>
    <ligand>
        <name>Mg(2+)</name>
        <dbReference type="ChEBI" id="CHEBI:18420"/>
    </ligand>
</feature>
<dbReference type="AlphaFoldDB" id="A0A2X2CGM4"/>
<dbReference type="GO" id="GO:0005886">
    <property type="term" value="C:plasma membrane"/>
    <property type="evidence" value="ECO:0007669"/>
    <property type="project" value="TreeGrafter"/>
</dbReference>
<comment type="function">
    <text evidence="1">Involved in the biosynthesis of the siderophore enterobactin (enterochelin), which is a macrocyclic trimeric lactone of N-(2,3-dihydroxybenzoyl)-serine. The serine trilactone serves as a scaffolding for the three catechol functionalities that provide hexadentate coordination for the tightly ligated iron(2+) atoms. Plays an essential role in the assembly of the enterobactin by catalyzing the transfer of the 4'-phosphopantetheine (Ppant) moiety from coenzyme A to the apo-domains of both EntB (ArCP domain) and EntF (PCP domain) to yield their holo-forms which make them competent for the activation of 2,3-dihydroxybenzoate (DHB) and L-serine, respectively.</text>
</comment>
<evidence type="ECO:0000256" key="6">
    <source>
        <dbReference type="ARBA" id="ARBA00022679"/>
    </source>
</evidence>